<comment type="similarity">
    <text evidence="2">Belongs to the BMP lipoprotein family.</text>
</comment>
<dbReference type="InterPro" id="IPR028082">
    <property type="entry name" value="Peripla_BP_I"/>
</dbReference>
<dbReference type="RefSeq" id="WP_179503182.1">
    <property type="nucleotide sequence ID" value="NZ_JACCAA010000001.1"/>
</dbReference>
<dbReference type="InterPro" id="IPR050957">
    <property type="entry name" value="BMP_lipoprotein"/>
</dbReference>
<protein>
    <submittedName>
        <fullName evidence="8">Basic membrane protein A</fullName>
    </submittedName>
</protein>
<name>A0A7Y9S2Q8_9ACTN</name>
<evidence type="ECO:0000256" key="4">
    <source>
        <dbReference type="ARBA" id="ARBA00022729"/>
    </source>
</evidence>
<keyword evidence="5" id="KW-0472">Membrane</keyword>
<dbReference type="GO" id="GO:0005886">
    <property type="term" value="C:plasma membrane"/>
    <property type="evidence" value="ECO:0007669"/>
    <property type="project" value="UniProtKB-SubCell"/>
</dbReference>
<evidence type="ECO:0000256" key="3">
    <source>
        <dbReference type="ARBA" id="ARBA00022475"/>
    </source>
</evidence>
<reference evidence="8 9" key="1">
    <citation type="submission" date="2020-07" db="EMBL/GenBank/DDBJ databases">
        <title>Sequencing the genomes of 1000 actinobacteria strains.</title>
        <authorList>
            <person name="Klenk H.-P."/>
        </authorList>
    </citation>
    <scope>NUCLEOTIDE SEQUENCE [LARGE SCALE GENOMIC DNA]</scope>
    <source>
        <strain evidence="8 9">DSM 23819</strain>
    </source>
</reference>
<dbReference type="PANTHER" id="PTHR34296:SF2">
    <property type="entry name" value="ABC TRANSPORTER GUANOSINE-BINDING PROTEIN NUPN"/>
    <property type="match status" value="1"/>
</dbReference>
<dbReference type="Proteomes" id="UP000540656">
    <property type="component" value="Unassembled WGS sequence"/>
</dbReference>
<evidence type="ECO:0000256" key="2">
    <source>
        <dbReference type="ARBA" id="ARBA00008610"/>
    </source>
</evidence>
<proteinExistence type="inferred from homology"/>
<keyword evidence="3" id="KW-1003">Cell membrane</keyword>
<dbReference type="InterPro" id="IPR003760">
    <property type="entry name" value="PnrA-like"/>
</dbReference>
<dbReference type="Gene3D" id="3.40.50.2300">
    <property type="match status" value="2"/>
</dbReference>
<dbReference type="EMBL" id="JACCAA010000001">
    <property type="protein sequence ID" value="NYG60226.1"/>
    <property type="molecule type" value="Genomic_DNA"/>
</dbReference>
<keyword evidence="9" id="KW-1185">Reference proteome</keyword>
<accession>A0A7Y9S2Q8</accession>
<dbReference type="AlphaFoldDB" id="A0A7Y9S2Q8"/>
<evidence type="ECO:0000313" key="9">
    <source>
        <dbReference type="Proteomes" id="UP000540656"/>
    </source>
</evidence>
<dbReference type="SUPFAM" id="SSF53822">
    <property type="entry name" value="Periplasmic binding protein-like I"/>
    <property type="match status" value="1"/>
</dbReference>
<dbReference type="CDD" id="cd06354">
    <property type="entry name" value="PBP1_PrnA-like"/>
    <property type="match status" value="1"/>
</dbReference>
<evidence type="ECO:0000256" key="5">
    <source>
        <dbReference type="ARBA" id="ARBA00023136"/>
    </source>
</evidence>
<comment type="caution">
    <text evidence="8">The sequence shown here is derived from an EMBL/GenBank/DDBJ whole genome shotgun (WGS) entry which is preliminary data.</text>
</comment>
<organism evidence="8 9">
    <name type="scientific">Nocardioides daedukensis</name>
    <dbReference type="NCBI Taxonomy" id="634462"/>
    <lineage>
        <taxon>Bacteria</taxon>
        <taxon>Bacillati</taxon>
        <taxon>Actinomycetota</taxon>
        <taxon>Actinomycetes</taxon>
        <taxon>Propionibacteriales</taxon>
        <taxon>Nocardioidaceae</taxon>
        <taxon>Nocardioides</taxon>
    </lineage>
</organism>
<dbReference type="PANTHER" id="PTHR34296">
    <property type="entry name" value="TRANSCRIPTIONAL ACTIVATOR PROTEIN MED"/>
    <property type="match status" value="1"/>
</dbReference>
<evidence type="ECO:0000313" key="8">
    <source>
        <dbReference type="EMBL" id="NYG60226.1"/>
    </source>
</evidence>
<sequence>MKKTLRIAAVTSAVVLTLASCGSRPSDKADDEVEKGTQYPDFKACMVSDSGGFDDKSFNQTSYAGLVNAKEKHGLKTAEVESNSDAEYDGNLKELVNADCNQITTVGFKLAAATLKSAKANPDVDYAIVDSTYIDESGKNTAPANVKGLSFKTDEAAFLAGYLGASQSKTGKVGTFGGMNIPTVTIFMNGFAKGVAKYNEDNDANVQVIGWDEAKQKGSFTNDFETQSKGQSVAKTLIRQGADVVMPVAGPAGLGGLKAVKDAGVMGIWVDTDGCVSAAEYCDVLLSSVVKAMDVAVQQAITDSAEDKFTNEVYEGTLANEGVSLAPFHEFDSKIDQKVKDELKALQEQIISGDLKVN</sequence>
<keyword evidence="6" id="KW-0449">Lipoprotein</keyword>
<feature type="domain" description="ABC transporter substrate-binding protein PnrA-like" evidence="7">
    <location>
        <begin position="44"/>
        <end position="351"/>
    </location>
</feature>
<dbReference type="Pfam" id="PF02608">
    <property type="entry name" value="Bmp"/>
    <property type="match status" value="1"/>
</dbReference>
<evidence type="ECO:0000256" key="6">
    <source>
        <dbReference type="ARBA" id="ARBA00023288"/>
    </source>
</evidence>
<comment type="subcellular location">
    <subcellularLocation>
        <location evidence="1">Cell membrane</location>
        <topology evidence="1">Lipid-anchor</topology>
    </subcellularLocation>
</comment>
<evidence type="ECO:0000256" key="1">
    <source>
        <dbReference type="ARBA" id="ARBA00004193"/>
    </source>
</evidence>
<gene>
    <name evidence="8" type="ORF">BJ980_003149</name>
</gene>
<keyword evidence="4" id="KW-0732">Signal</keyword>
<dbReference type="PROSITE" id="PS51257">
    <property type="entry name" value="PROKAR_LIPOPROTEIN"/>
    <property type="match status" value="1"/>
</dbReference>
<evidence type="ECO:0000259" key="7">
    <source>
        <dbReference type="Pfam" id="PF02608"/>
    </source>
</evidence>